<name>A0A150WMK5_BDEBC</name>
<dbReference type="EMBL" id="LUKE01000001">
    <property type="protein sequence ID" value="KYG65606.1"/>
    <property type="molecule type" value="Genomic_DNA"/>
</dbReference>
<comment type="caution">
    <text evidence="1">The sequence shown here is derived from an EMBL/GenBank/DDBJ whole genome shotgun (WGS) entry which is preliminary data.</text>
</comment>
<keyword evidence="2" id="KW-1185">Reference proteome</keyword>
<gene>
    <name evidence="1" type="ORF">AZI86_00565</name>
</gene>
<dbReference type="AlphaFoldDB" id="A0A150WMK5"/>
<accession>A0A150WMK5</accession>
<organism evidence="1 2">
    <name type="scientific">Bdellovibrio bacteriovorus</name>
    <dbReference type="NCBI Taxonomy" id="959"/>
    <lineage>
        <taxon>Bacteria</taxon>
        <taxon>Pseudomonadati</taxon>
        <taxon>Bdellovibrionota</taxon>
        <taxon>Bdellovibrionia</taxon>
        <taxon>Bdellovibrionales</taxon>
        <taxon>Pseudobdellovibrionaceae</taxon>
        <taxon>Bdellovibrio</taxon>
    </lineage>
</organism>
<dbReference type="Proteomes" id="UP000075320">
    <property type="component" value="Unassembled WGS sequence"/>
</dbReference>
<sequence>MIRQNYQFSLFSILPGLAPETEALKKAAKKLGIDEEAYHDFTTRLLRSGLWHLRADGRIETHFEFLSLGDISVKDYLAMTISIIAHLSDARSYEYDTLSLVTSRQHIRQFVSKVNSALRDLHENSLTTREDNDVLFSWTHTGVIEMEMKKKMARNAEKEDLT</sequence>
<protein>
    <submittedName>
        <fullName evidence="1">Uncharacterized protein</fullName>
    </submittedName>
</protein>
<reference evidence="1 2" key="1">
    <citation type="submission" date="2016-03" db="EMBL/GenBank/DDBJ databases">
        <authorList>
            <person name="Ploux O."/>
        </authorList>
    </citation>
    <scope>NUCLEOTIDE SEQUENCE [LARGE SCALE GENOMIC DNA]</scope>
    <source>
        <strain evidence="1 2">R0</strain>
    </source>
</reference>
<proteinExistence type="predicted"/>
<evidence type="ECO:0000313" key="2">
    <source>
        <dbReference type="Proteomes" id="UP000075320"/>
    </source>
</evidence>
<evidence type="ECO:0000313" key="1">
    <source>
        <dbReference type="EMBL" id="KYG65606.1"/>
    </source>
</evidence>